<dbReference type="Proteomes" id="UP000053327">
    <property type="component" value="Unassembled WGS sequence"/>
</dbReference>
<proteinExistence type="predicted"/>
<evidence type="ECO:0000313" key="3">
    <source>
        <dbReference type="Proteomes" id="UP000053327"/>
    </source>
</evidence>
<protein>
    <submittedName>
        <fullName evidence="2">Uncharacterized protein</fullName>
    </submittedName>
</protein>
<feature type="compositionally biased region" description="Polar residues" evidence="1">
    <location>
        <begin position="651"/>
        <end position="660"/>
    </location>
</feature>
<feature type="compositionally biased region" description="Polar residues" evidence="1">
    <location>
        <begin position="633"/>
        <end position="642"/>
    </location>
</feature>
<feature type="region of interest" description="Disordered" evidence="1">
    <location>
        <begin position="95"/>
        <end position="143"/>
    </location>
</feature>
<feature type="compositionally biased region" description="Gly residues" evidence="1">
    <location>
        <begin position="622"/>
        <end position="632"/>
    </location>
</feature>
<feature type="region of interest" description="Disordered" evidence="1">
    <location>
        <begin position="615"/>
        <end position="678"/>
    </location>
</feature>
<feature type="compositionally biased region" description="Basic and acidic residues" evidence="1">
    <location>
        <begin position="1"/>
        <end position="15"/>
    </location>
</feature>
<dbReference type="OrthoDB" id="439792at2759"/>
<name>A0A0J9SUL8_PLAV1</name>
<evidence type="ECO:0000256" key="1">
    <source>
        <dbReference type="SAM" id="MobiDB-lite"/>
    </source>
</evidence>
<feature type="compositionally biased region" description="Basic and acidic residues" evidence="1">
    <location>
        <begin position="750"/>
        <end position="778"/>
    </location>
</feature>
<feature type="compositionally biased region" description="Acidic residues" evidence="1">
    <location>
        <begin position="106"/>
        <end position="133"/>
    </location>
</feature>
<feature type="region of interest" description="Disordered" evidence="1">
    <location>
        <begin position="1"/>
        <end position="30"/>
    </location>
</feature>
<evidence type="ECO:0000313" key="2">
    <source>
        <dbReference type="EMBL" id="KMZ86790.1"/>
    </source>
</evidence>
<accession>A0A0J9SUL8</accession>
<feature type="non-terminal residue" evidence="2">
    <location>
        <position position="1"/>
    </location>
</feature>
<gene>
    <name evidence="2" type="ORF">PVBG_04448</name>
</gene>
<dbReference type="EMBL" id="KQ234816">
    <property type="protein sequence ID" value="KMZ86790.1"/>
    <property type="molecule type" value="Genomic_DNA"/>
</dbReference>
<reference evidence="2 3" key="1">
    <citation type="submission" date="2011-08" db="EMBL/GenBank/DDBJ databases">
        <title>The Genome Sequence of Plasmodium vivax Brazil I.</title>
        <authorList>
            <consortium name="The Broad Institute Genome Sequencing Platform"/>
            <consortium name="The Broad Institute Genome Sequencing Center for Infectious Disease"/>
            <person name="Neafsey D."/>
            <person name="Carlton J."/>
            <person name="Barnwell J."/>
            <person name="Collins W."/>
            <person name="Escalante A."/>
            <person name="Mullikin J."/>
            <person name="Saul A."/>
            <person name="Guigo R."/>
            <person name="Camara F."/>
            <person name="Young S.K."/>
            <person name="Zeng Q."/>
            <person name="Gargeya S."/>
            <person name="Fitzgerald M."/>
            <person name="Haas B."/>
            <person name="Abouelleil A."/>
            <person name="Alvarado L."/>
            <person name="Arachchi H.M."/>
            <person name="Berlin A."/>
            <person name="Brown A."/>
            <person name="Chapman S.B."/>
            <person name="Chen Z."/>
            <person name="Dunbar C."/>
            <person name="Freedman E."/>
            <person name="Gearin G."/>
            <person name="Gellesch M."/>
            <person name="Goldberg J."/>
            <person name="Griggs A."/>
            <person name="Gujja S."/>
            <person name="Heiman D."/>
            <person name="Howarth C."/>
            <person name="Larson L."/>
            <person name="Lui A."/>
            <person name="MacDonald P.J.P."/>
            <person name="Montmayeur A."/>
            <person name="Murphy C."/>
            <person name="Neiman D."/>
            <person name="Pearson M."/>
            <person name="Priest M."/>
            <person name="Roberts A."/>
            <person name="Saif S."/>
            <person name="Shea T."/>
            <person name="Shenoy N."/>
            <person name="Sisk P."/>
            <person name="Stolte C."/>
            <person name="Sykes S."/>
            <person name="Wortman J."/>
            <person name="Nusbaum C."/>
            <person name="Birren B."/>
        </authorList>
    </citation>
    <scope>NUCLEOTIDE SEQUENCE [LARGE SCALE GENOMIC DNA]</scope>
    <source>
        <strain evidence="2 3">Brazil I</strain>
    </source>
</reference>
<feature type="compositionally biased region" description="Polar residues" evidence="1">
    <location>
        <begin position="1041"/>
        <end position="1054"/>
    </location>
</feature>
<organism evidence="2 3">
    <name type="scientific">Plasmodium vivax (strain Brazil I)</name>
    <dbReference type="NCBI Taxonomy" id="1033975"/>
    <lineage>
        <taxon>Eukaryota</taxon>
        <taxon>Sar</taxon>
        <taxon>Alveolata</taxon>
        <taxon>Apicomplexa</taxon>
        <taxon>Aconoidasida</taxon>
        <taxon>Haemosporida</taxon>
        <taxon>Plasmodiidae</taxon>
        <taxon>Plasmodium</taxon>
        <taxon>Plasmodium (Plasmodium)</taxon>
    </lineage>
</organism>
<feature type="region of interest" description="Disordered" evidence="1">
    <location>
        <begin position="1037"/>
        <end position="1067"/>
    </location>
</feature>
<feature type="region of interest" description="Disordered" evidence="1">
    <location>
        <begin position="749"/>
        <end position="778"/>
    </location>
</feature>
<sequence>KGEEKGAEKGEEKGVGKSYTCEDPPTNVGTPPSVDTYMFEINRLVEGKTVSPLFIVRHLCLRMNKARSFNVFVLRQVEEALHELRRQFERAFVGGCTNGADHTEEGSQEEDPTEENPTEEDPSDENPSDEDSPGEAPPDEAPQRSISLKAVKIRALHSLLIAQGRSSEAGVQFTSLLSDLFRCTTLGSINETIDRLIGAVATQLEDENGKYAQELESRSDYDFTSGQPSLDGPPLGTTPRGTHFIITGLPLNSKVFEYLKRVNLQIDTIIAFDLKKKEKRQMRQKIYEGVVRRTERGGDAASETGWREDPMYVCSKHYTKELERLRKAKYQVHYLKMGTEMNPNYFANEVRKMLNPYVHSYYDYSEVLRDETLADKLLCSFTNVYCPYVLAKHKWLYKSSKGVKLVYGGKVHHLSNLYNAFQFSQSKESYSGELPVPPLRVLLLTDEGCHFAKEIETIACKLFLQCVDVQKEFTQTFGPACIYILKYVYLFKLTDGKNRKKRNHVLGNFLLGSNWLAKFQEGEIHLNKADVDYLENNISCVNPSEEYSLEEEQQMVDVLFSRVKPFNLVLNVAKIVAMRVVLHERLGKCIIRFSPSGGGLFRAASGAQVRRCLGGRAQRGGQQDGQQGGQGSVHGSISQRASQRGGDFSDGASSQGTPSEGGSLWAASPSEEDPDAYLQNNPKAEQIKKIFLKKNEKELLNSKYRFLAENVLNSFEKILKCAFRIPEHVIYLKCSLKASWEKAGCFNEGEATRSKGDSQKKETTRGENSKGEKNTQTKHPFAEVEKRLLSKIKKTSKKNQQIVNRLRNNTNVWCIDAGKIHMTKVKASIESKLRGLLQHRNSLFHQLNVKRVDKLWAHFLKKNNYAKLSVFYYYSPVNIDSFVDVDTEYLLLYNSFLFYFKTEEELNMFSKNPICYLKQMKPDPCFVLPFVLVYSDGKMEDLYDELARSTKCAVIHLQSLLSFGSQIGTYKQLMQTNRLTDADIMELLRIRMNQYDVLAHGCILCNLPYSKCQLEHLLKEKKIPHLVFILHRGGRRPPVGSTHSESAASQTVQKNHAGGRRCHPPRTEETFPQYYPFVKYLEQTFKPKYNNVIHVEHTNVWKMKCKLTNEIEETIKNYQRYKRYKYNHKTAYFKGFNLEERENYEQEIKFDHYCLVTYKNKNILQKCNVFDHYTVNHDGCFYLVSTPEEVATFEKNPAEFTAIEEPLATFEKIDQVEENEKIENEGFCLVSLRDQNNFVKGNKQCCIKYQQKLYLFENEEKMEKFVNNHGDYLNNQNIFEIIFEKMKNQNDVTTMVYLKTYLYDILCQALYELGKHRPLYPGLSVKLSAIKFLAFFFYKENKLFSAPLRRSYEQNFRSFLSDCQIPIHIQKLREKFQTSCTSKRQDIRKPTKKWTKRDVEKYEAFVNLYDKILYSQRRARGD</sequence>